<dbReference type="Proteomes" id="UP000033035">
    <property type="component" value="Unassembled WGS sequence"/>
</dbReference>
<dbReference type="InterPro" id="IPR003594">
    <property type="entry name" value="HATPase_dom"/>
</dbReference>
<evidence type="ECO:0000256" key="2">
    <source>
        <dbReference type="ARBA" id="ARBA00012438"/>
    </source>
</evidence>
<dbReference type="PATRIC" id="fig|1203610.3.peg.3050"/>
<dbReference type="PANTHER" id="PTHR43065:SF42">
    <property type="entry name" value="TWO-COMPONENT SENSOR PPRA"/>
    <property type="match status" value="1"/>
</dbReference>
<evidence type="ECO:0000259" key="4">
    <source>
        <dbReference type="PROSITE" id="PS50109"/>
    </source>
</evidence>
<evidence type="ECO:0000256" key="1">
    <source>
        <dbReference type="ARBA" id="ARBA00000085"/>
    </source>
</evidence>
<name>A0A0F5JDJ9_9BACT</name>
<evidence type="ECO:0000256" key="3">
    <source>
        <dbReference type="ARBA" id="ARBA00022553"/>
    </source>
</evidence>
<dbReference type="HOGENOM" id="CLU_000445_114_39_10"/>
<organism evidence="5 6">
    <name type="scientific">Parabacteroides gordonii MS-1 = DSM 23371</name>
    <dbReference type="NCBI Taxonomy" id="1203610"/>
    <lineage>
        <taxon>Bacteria</taxon>
        <taxon>Pseudomonadati</taxon>
        <taxon>Bacteroidota</taxon>
        <taxon>Bacteroidia</taxon>
        <taxon>Bacteroidales</taxon>
        <taxon>Tannerellaceae</taxon>
        <taxon>Parabacteroides</taxon>
    </lineage>
</organism>
<dbReference type="InterPro" id="IPR036097">
    <property type="entry name" value="HisK_dim/P_sf"/>
</dbReference>
<dbReference type="GO" id="GO:0000155">
    <property type="term" value="F:phosphorelay sensor kinase activity"/>
    <property type="evidence" value="ECO:0007669"/>
    <property type="project" value="InterPro"/>
</dbReference>
<dbReference type="Gene3D" id="3.30.565.10">
    <property type="entry name" value="Histidine kinase-like ATPase, C-terminal domain"/>
    <property type="match status" value="1"/>
</dbReference>
<protein>
    <recommendedName>
        <fullName evidence="2">histidine kinase</fullName>
        <ecNumber evidence="2">2.7.13.3</ecNumber>
    </recommendedName>
</protein>
<dbReference type="PANTHER" id="PTHR43065">
    <property type="entry name" value="SENSOR HISTIDINE KINASE"/>
    <property type="match status" value="1"/>
</dbReference>
<dbReference type="EC" id="2.7.13.3" evidence="2"/>
<feature type="domain" description="Histidine kinase" evidence="4">
    <location>
        <begin position="31"/>
        <end position="278"/>
    </location>
</feature>
<evidence type="ECO:0000313" key="6">
    <source>
        <dbReference type="Proteomes" id="UP000033035"/>
    </source>
</evidence>
<dbReference type="InterPro" id="IPR036890">
    <property type="entry name" value="HATPase_C_sf"/>
</dbReference>
<dbReference type="SUPFAM" id="SSF55874">
    <property type="entry name" value="ATPase domain of HSP90 chaperone/DNA topoisomerase II/histidine kinase"/>
    <property type="match status" value="1"/>
</dbReference>
<dbReference type="RefSeq" id="WP_028728503.1">
    <property type="nucleotide sequence ID" value="NZ_AUAE01000031.1"/>
</dbReference>
<dbReference type="Pfam" id="PF02518">
    <property type="entry name" value="HATPase_c"/>
    <property type="match status" value="1"/>
</dbReference>
<dbReference type="STRING" id="1203610.HMPREF1536_02983"/>
<evidence type="ECO:0000313" key="5">
    <source>
        <dbReference type="EMBL" id="KKB55512.1"/>
    </source>
</evidence>
<dbReference type="PROSITE" id="PS50109">
    <property type="entry name" value="HIS_KIN"/>
    <property type="match status" value="1"/>
</dbReference>
<comment type="caution">
    <text evidence="5">The sequence shown here is derived from an EMBL/GenBank/DDBJ whole genome shotgun (WGS) entry which is preliminary data.</text>
</comment>
<keyword evidence="6" id="KW-1185">Reference proteome</keyword>
<comment type="catalytic activity">
    <reaction evidence="1">
        <text>ATP + protein L-histidine = ADP + protein N-phospho-L-histidine.</text>
        <dbReference type="EC" id="2.7.13.3"/>
    </reaction>
</comment>
<dbReference type="PRINTS" id="PR00344">
    <property type="entry name" value="BCTRLSENSOR"/>
</dbReference>
<gene>
    <name evidence="5" type="ORF">HMPREF1536_02983</name>
</gene>
<dbReference type="SMART" id="SM00387">
    <property type="entry name" value="HATPase_c"/>
    <property type="match status" value="1"/>
</dbReference>
<dbReference type="SUPFAM" id="SSF47384">
    <property type="entry name" value="Homodimeric domain of signal transducing histidine kinase"/>
    <property type="match status" value="1"/>
</dbReference>
<dbReference type="InterPro" id="IPR005467">
    <property type="entry name" value="His_kinase_dom"/>
</dbReference>
<dbReference type="EMBL" id="AQHW01000015">
    <property type="protein sequence ID" value="KKB55512.1"/>
    <property type="molecule type" value="Genomic_DNA"/>
</dbReference>
<dbReference type="AlphaFoldDB" id="A0A0F5JDJ9"/>
<reference evidence="5 6" key="1">
    <citation type="submission" date="2013-04" db="EMBL/GenBank/DDBJ databases">
        <title>The Genome Sequence of Parabacteroides gordonii DSM 23371.</title>
        <authorList>
            <consortium name="The Broad Institute Genomics Platform"/>
            <person name="Earl A."/>
            <person name="Ward D."/>
            <person name="Feldgarden M."/>
            <person name="Gevers D."/>
            <person name="Martens E."/>
            <person name="Sakamoto M."/>
            <person name="Benno Y."/>
            <person name="Suzuki N."/>
            <person name="Matsunaga N."/>
            <person name="Koshihara K."/>
            <person name="Seki M."/>
            <person name="Komiya H."/>
            <person name="Walker B."/>
            <person name="Young S."/>
            <person name="Zeng Q."/>
            <person name="Gargeya S."/>
            <person name="Fitzgerald M."/>
            <person name="Haas B."/>
            <person name="Abouelleil A."/>
            <person name="Allen A.W."/>
            <person name="Alvarado L."/>
            <person name="Arachchi H.M."/>
            <person name="Berlin A.M."/>
            <person name="Chapman S.B."/>
            <person name="Gainer-Dewar J."/>
            <person name="Goldberg J."/>
            <person name="Griggs A."/>
            <person name="Gujja S."/>
            <person name="Hansen M."/>
            <person name="Howarth C."/>
            <person name="Imamovic A."/>
            <person name="Ireland A."/>
            <person name="Larimer J."/>
            <person name="McCowan C."/>
            <person name="Murphy C."/>
            <person name="Pearson M."/>
            <person name="Poon T.W."/>
            <person name="Priest M."/>
            <person name="Roberts A."/>
            <person name="Saif S."/>
            <person name="Shea T."/>
            <person name="Sisk P."/>
            <person name="Sykes S."/>
            <person name="Wortman J."/>
            <person name="Nusbaum C."/>
            <person name="Birren B."/>
        </authorList>
    </citation>
    <scope>NUCLEOTIDE SEQUENCE [LARGE SCALE GENOMIC DNA]</scope>
    <source>
        <strain evidence="5 6">MS-1</strain>
    </source>
</reference>
<accession>A0A0F5JDJ9</accession>
<dbReference type="InterPro" id="IPR004358">
    <property type="entry name" value="Sig_transdc_His_kin-like_C"/>
</dbReference>
<dbReference type="InterPro" id="IPR003661">
    <property type="entry name" value="HisK_dim/P_dom"/>
</dbReference>
<dbReference type="Gene3D" id="1.10.287.130">
    <property type="match status" value="1"/>
</dbReference>
<sequence>MNENTQKEIENLRKQISQQEKMASLGLLSAGIAHEIQNPLNFVINFSKVSQKLLKDMQEVLDELGDVLPDDSVEEIKEIMSDLEGNMSKIEENGNRASSIVRGILLYSRGKDDEYIPTDLQQLTKEYVWLSYHAVKANNKSFNVSIQEDYANGLPLVKIIPQDFSRAVLNLMNNACYAVFSKSKEATGTAYQPTIRISLKKEGDRINLAIEDNGQGISEEIKKKLYTPFFTTKPIGEGTGLGLSITKSIIEQKHNGTIEMDTRPGEYTRFTISIPIQQ</sequence>
<keyword evidence="3" id="KW-0597">Phosphoprotein</keyword>
<proteinExistence type="predicted"/>
<dbReference type="CDD" id="cd00082">
    <property type="entry name" value="HisKA"/>
    <property type="match status" value="1"/>
</dbReference>